<keyword evidence="2" id="KW-0808">Transferase</keyword>
<evidence type="ECO:0000313" key="6">
    <source>
        <dbReference type="EMBL" id="MFC3995240.1"/>
    </source>
</evidence>
<proteinExistence type="predicted"/>
<protein>
    <submittedName>
        <fullName evidence="6">Methyltransferase</fullName>
    </submittedName>
</protein>
<dbReference type="InterPro" id="IPR029063">
    <property type="entry name" value="SAM-dependent_MTases_sf"/>
</dbReference>
<dbReference type="SUPFAM" id="SSF46785">
    <property type="entry name" value="Winged helix' DNA-binding domain"/>
    <property type="match status" value="1"/>
</dbReference>
<dbReference type="InterPro" id="IPR012967">
    <property type="entry name" value="COMT_dimerisation"/>
</dbReference>
<dbReference type="InterPro" id="IPR001077">
    <property type="entry name" value="COMT_C"/>
</dbReference>
<dbReference type="SUPFAM" id="SSF53335">
    <property type="entry name" value="S-adenosyl-L-methionine-dependent methyltransferases"/>
    <property type="match status" value="1"/>
</dbReference>
<dbReference type="PANTHER" id="PTHR43712">
    <property type="entry name" value="PUTATIVE (AFU_ORTHOLOGUE AFUA_4G14580)-RELATED"/>
    <property type="match status" value="1"/>
</dbReference>
<dbReference type="PROSITE" id="PS51683">
    <property type="entry name" value="SAM_OMT_II"/>
    <property type="match status" value="1"/>
</dbReference>
<sequence length="346" mass="36835">MEPAEEERTMSAVEQVSRMATLFTPWALRAAVTLRLPDLVAKGVVLPEELARRSGANGDGVVRLLRHLANLGVLTAEESGGYGLTDLGRVLCSDHPSGIARALDQSDAWARAGDRVLLGLPYSVRTGRPAWEEIFGHGLWDALAADEELGAAFDRAMAVHAANVGPWLADAWEWSSVGHVVDVGGGTGGVVATLLQRHGHLRGTVVDLPATAERASALLVPAGVSDRAETVGQSFFDPLPAGADVYLLAHVLHDWPAEDASRILRGCAEALSRRGRVLVVDRLVSAGGRAPLSVTQRDMAMLVVLGGRERTAEEFRRLGGQAGLRLVAAHPSPEEGLYLIEYAPVR</sequence>
<dbReference type="InterPro" id="IPR016461">
    <property type="entry name" value="COMT-like"/>
</dbReference>
<dbReference type="RefSeq" id="WP_378530186.1">
    <property type="nucleotide sequence ID" value="NZ_JBHSBH010000004.1"/>
</dbReference>
<dbReference type="PIRSF" id="PIRSF005739">
    <property type="entry name" value="O-mtase"/>
    <property type="match status" value="1"/>
</dbReference>
<keyword evidence="1 6" id="KW-0489">Methyltransferase</keyword>
<reference evidence="7" key="1">
    <citation type="journal article" date="2019" name="Int. J. Syst. Evol. Microbiol.">
        <title>The Global Catalogue of Microorganisms (GCM) 10K type strain sequencing project: providing services to taxonomists for standard genome sequencing and annotation.</title>
        <authorList>
            <consortium name="The Broad Institute Genomics Platform"/>
            <consortium name="The Broad Institute Genome Sequencing Center for Infectious Disease"/>
            <person name="Wu L."/>
            <person name="Ma J."/>
        </authorList>
    </citation>
    <scope>NUCLEOTIDE SEQUENCE [LARGE SCALE GENOMIC DNA]</scope>
    <source>
        <strain evidence="7">TBRC 1826</strain>
    </source>
</reference>
<dbReference type="PANTHER" id="PTHR43712:SF2">
    <property type="entry name" value="O-METHYLTRANSFERASE CICE"/>
    <property type="match status" value="1"/>
</dbReference>
<evidence type="ECO:0000259" key="4">
    <source>
        <dbReference type="Pfam" id="PF00891"/>
    </source>
</evidence>
<dbReference type="Pfam" id="PF00891">
    <property type="entry name" value="Methyltransf_2"/>
    <property type="match status" value="1"/>
</dbReference>
<evidence type="ECO:0000256" key="1">
    <source>
        <dbReference type="ARBA" id="ARBA00022603"/>
    </source>
</evidence>
<comment type="caution">
    <text evidence="6">The sequence shown here is derived from an EMBL/GenBank/DDBJ whole genome shotgun (WGS) entry which is preliminary data.</text>
</comment>
<feature type="domain" description="O-methyltransferase dimerisation" evidence="5">
    <location>
        <begin position="24"/>
        <end position="93"/>
    </location>
</feature>
<dbReference type="Gene3D" id="3.40.50.150">
    <property type="entry name" value="Vaccinia Virus protein VP39"/>
    <property type="match status" value="1"/>
</dbReference>
<keyword evidence="3" id="KW-0949">S-adenosyl-L-methionine</keyword>
<evidence type="ECO:0000313" key="7">
    <source>
        <dbReference type="Proteomes" id="UP001595847"/>
    </source>
</evidence>
<evidence type="ECO:0000259" key="5">
    <source>
        <dbReference type="Pfam" id="PF08100"/>
    </source>
</evidence>
<dbReference type="Gene3D" id="1.10.287.1350">
    <property type="match status" value="1"/>
</dbReference>
<evidence type="ECO:0000256" key="3">
    <source>
        <dbReference type="ARBA" id="ARBA00022691"/>
    </source>
</evidence>
<dbReference type="GO" id="GO:0032259">
    <property type="term" value="P:methylation"/>
    <property type="evidence" value="ECO:0007669"/>
    <property type="project" value="UniProtKB-KW"/>
</dbReference>
<dbReference type="EMBL" id="JBHSBH010000004">
    <property type="protein sequence ID" value="MFC3995240.1"/>
    <property type="molecule type" value="Genomic_DNA"/>
</dbReference>
<gene>
    <name evidence="6" type="ORF">ACFOVU_04915</name>
</gene>
<name>A0ABV8FGJ8_9ACTN</name>
<dbReference type="GO" id="GO:0008168">
    <property type="term" value="F:methyltransferase activity"/>
    <property type="evidence" value="ECO:0007669"/>
    <property type="project" value="UniProtKB-KW"/>
</dbReference>
<organism evidence="6 7">
    <name type="scientific">Nocardiopsis sediminis</name>
    <dbReference type="NCBI Taxonomy" id="1778267"/>
    <lineage>
        <taxon>Bacteria</taxon>
        <taxon>Bacillati</taxon>
        <taxon>Actinomycetota</taxon>
        <taxon>Actinomycetes</taxon>
        <taxon>Streptosporangiales</taxon>
        <taxon>Nocardiopsidaceae</taxon>
        <taxon>Nocardiopsis</taxon>
    </lineage>
</organism>
<keyword evidence="7" id="KW-1185">Reference proteome</keyword>
<accession>A0ABV8FGJ8</accession>
<dbReference type="InterPro" id="IPR036388">
    <property type="entry name" value="WH-like_DNA-bd_sf"/>
</dbReference>
<dbReference type="Proteomes" id="UP001595847">
    <property type="component" value="Unassembled WGS sequence"/>
</dbReference>
<dbReference type="Pfam" id="PF08100">
    <property type="entry name" value="Dimerisation"/>
    <property type="match status" value="1"/>
</dbReference>
<evidence type="ECO:0000256" key="2">
    <source>
        <dbReference type="ARBA" id="ARBA00022679"/>
    </source>
</evidence>
<feature type="domain" description="O-methyltransferase C-terminal" evidence="4">
    <location>
        <begin position="123"/>
        <end position="324"/>
    </location>
</feature>
<dbReference type="InterPro" id="IPR036390">
    <property type="entry name" value="WH_DNA-bd_sf"/>
</dbReference>
<dbReference type="Gene3D" id="1.10.10.10">
    <property type="entry name" value="Winged helix-like DNA-binding domain superfamily/Winged helix DNA-binding domain"/>
    <property type="match status" value="1"/>
</dbReference>